<dbReference type="KEGG" id="hhe:HH_0279"/>
<evidence type="ECO:0000313" key="1">
    <source>
        <dbReference type="EMBL" id="AAP76876.1"/>
    </source>
</evidence>
<accession>Q7VJG4</accession>
<evidence type="ECO:0000313" key="2">
    <source>
        <dbReference type="Proteomes" id="UP000002495"/>
    </source>
</evidence>
<dbReference type="AlphaFoldDB" id="Q7VJG4"/>
<dbReference type="RefSeq" id="WP_011115123.1">
    <property type="nucleotide sequence ID" value="NC_004917.1"/>
</dbReference>
<dbReference type="Proteomes" id="UP000002495">
    <property type="component" value="Chromosome"/>
</dbReference>
<sequence length="73" mass="8326">MMDTKRAKKLLDEVLMKNKQKQQVCLTQTKESTSHNGIKSKNADFIDSLNDSKIMEQVVKEMAKDVNNLVRSA</sequence>
<name>Q7VJG4_HELHP</name>
<organism evidence="1 2">
    <name type="scientific">Helicobacter hepaticus (strain ATCC 51449 / 3B1)</name>
    <dbReference type="NCBI Taxonomy" id="235279"/>
    <lineage>
        <taxon>Bacteria</taxon>
        <taxon>Pseudomonadati</taxon>
        <taxon>Campylobacterota</taxon>
        <taxon>Epsilonproteobacteria</taxon>
        <taxon>Campylobacterales</taxon>
        <taxon>Helicobacteraceae</taxon>
        <taxon>Helicobacter</taxon>
    </lineage>
</organism>
<dbReference type="HOGENOM" id="CLU_2699644_0_0_7"/>
<reference evidence="1 2" key="1">
    <citation type="journal article" date="2003" name="Proc. Natl. Acad. Sci. U.S.A.">
        <title>The complete genome sequence of the carcinogenic bacterium Helicobacter hepaticus.</title>
        <authorList>
            <person name="Suerbaum S."/>
            <person name="Josenhans C."/>
            <person name="Sterzenbach T."/>
            <person name="Drescher B."/>
            <person name="Brandt P."/>
            <person name="Bell M."/>
            <person name="Droege M."/>
            <person name="Fartmann B."/>
            <person name="Fischer H.-P."/>
            <person name="Ge Z."/>
            <person name="Hoerster A."/>
            <person name="Holland R."/>
            <person name="Klein K."/>
            <person name="Koenig J."/>
            <person name="Macko L."/>
            <person name="Mendz G.L."/>
            <person name="Nyakatura G."/>
            <person name="Schauer D.B."/>
            <person name="Shen Z."/>
            <person name="Weber J."/>
            <person name="Frosch M."/>
            <person name="Fox J.G."/>
        </authorList>
    </citation>
    <scope>NUCLEOTIDE SEQUENCE [LARGE SCALE GENOMIC DNA]</scope>
    <source>
        <strain evidence="2">ATCC 51449 / 3B1</strain>
    </source>
</reference>
<dbReference type="EMBL" id="AE017125">
    <property type="protein sequence ID" value="AAP76876.1"/>
    <property type="molecule type" value="Genomic_DNA"/>
</dbReference>
<protein>
    <submittedName>
        <fullName evidence="1">Uncharacterized protein</fullName>
    </submittedName>
</protein>
<proteinExistence type="predicted"/>
<gene>
    <name evidence="1" type="ordered locus">HH_0279</name>
</gene>
<keyword evidence="2" id="KW-1185">Reference proteome</keyword>